<dbReference type="GeneID" id="41973215"/>
<dbReference type="InParanoid" id="A0A507B548"/>
<organism evidence="2 3">
    <name type="scientific">Thyridium curvatum</name>
    <dbReference type="NCBI Taxonomy" id="1093900"/>
    <lineage>
        <taxon>Eukaryota</taxon>
        <taxon>Fungi</taxon>
        <taxon>Dikarya</taxon>
        <taxon>Ascomycota</taxon>
        <taxon>Pezizomycotina</taxon>
        <taxon>Sordariomycetes</taxon>
        <taxon>Sordariomycetidae</taxon>
        <taxon>Thyridiales</taxon>
        <taxon>Thyridiaceae</taxon>
        <taxon>Thyridium</taxon>
    </lineage>
</organism>
<feature type="region of interest" description="Disordered" evidence="1">
    <location>
        <begin position="460"/>
        <end position="489"/>
    </location>
</feature>
<dbReference type="RefSeq" id="XP_030995535.1">
    <property type="nucleotide sequence ID" value="XM_031140326.1"/>
</dbReference>
<reference evidence="2 3" key="1">
    <citation type="submission" date="2019-06" db="EMBL/GenBank/DDBJ databases">
        <title>Draft genome sequence of the filamentous fungus Phialemoniopsis curvata isolated from diesel fuel.</title>
        <authorList>
            <person name="Varaljay V.A."/>
            <person name="Lyon W.J."/>
            <person name="Crouch A.L."/>
            <person name="Drake C.E."/>
            <person name="Hollomon J.M."/>
            <person name="Nadeau L.J."/>
            <person name="Nunn H.S."/>
            <person name="Stevenson B.S."/>
            <person name="Bojanowski C.L."/>
            <person name="Crookes-Goodson W.J."/>
        </authorList>
    </citation>
    <scope>NUCLEOTIDE SEQUENCE [LARGE SCALE GENOMIC DNA]</scope>
    <source>
        <strain evidence="2 3">D216</strain>
    </source>
</reference>
<evidence type="ECO:0000256" key="1">
    <source>
        <dbReference type="SAM" id="MobiDB-lite"/>
    </source>
</evidence>
<feature type="compositionally biased region" description="Pro residues" evidence="1">
    <location>
        <begin position="598"/>
        <end position="618"/>
    </location>
</feature>
<dbReference type="OrthoDB" id="5307331at2759"/>
<feature type="region of interest" description="Disordered" evidence="1">
    <location>
        <begin position="571"/>
        <end position="622"/>
    </location>
</feature>
<protein>
    <submittedName>
        <fullName evidence="2">Uncharacterized protein</fullName>
    </submittedName>
</protein>
<proteinExistence type="predicted"/>
<feature type="region of interest" description="Disordered" evidence="1">
    <location>
        <begin position="511"/>
        <end position="538"/>
    </location>
</feature>
<dbReference type="Proteomes" id="UP000319257">
    <property type="component" value="Unassembled WGS sequence"/>
</dbReference>
<feature type="compositionally biased region" description="Basic and acidic residues" evidence="1">
    <location>
        <begin position="213"/>
        <end position="224"/>
    </location>
</feature>
<evidence type="ECO:0000313" key="2">
    <source>
        <dbReference type="EMBL" id="TPX13824.1"/>
    </source>
</evidence>
<feature type="region of interest" description="Disordered" evidence="1">
    <location>
        <begin position="173"/>
        <end position="224"/>
    </location>
</feature>
<feature type="compositionally biased region" description="Basic and acidic residues" evidence="1">
    <location>
        <begin position="460"/>
        <end position="473"/>
    </location>
</feature>
<feature type="region of interest" description="Disordered" evidence="1">
    <location>
        <begin position="659"/>
        <end position="685"/>
    </location>
</feature>
<comment type="caution">
    <text evidence="2">The sequence shown here is derived from an EMBL/GenBank/DDBJ whole genome shotgun (WGS) entry which is preliminary data.</text>
</comment>
<name>A0A507B548_9PEZI</name>
<feature type="compositionally biased region" description="Low complexity" evidence="1">
    <location>
        <begin position="571"/>
        <end position="581"/>
    </location>
</feature>
<feature type="region of interest" description="Disordered" evidence="1">
    <location>
        <begin position="25"/>
        <end position="75"/>
    </location>
</feature>
<evidence type="ECO:0000313" key="3">
    <source>
        <dbReference type="Proteomes" id="UP000319257"/>
    </source>
</evidence>
<accession>A0A507B548</accession>
<gene>
    <name evidence="2" type="ORF">E0L32_005768</name>
</gene>
<dbReference type="EMBL" id="SKBQ01000031">
    <property type="protein sequence ID" value="TPX13824.1"/>
    <property type="molecule type" value="Genomic_DNA"/>
</dbReference>
<dbReference type="AlphaFoldDB" id="A0A507B548"/>
<sequence length="729" mass="82081">MPDTHLEVAYDDQFYFDLLNPADGDGDANGSLFGDSPIGLTTNSTPPKPASTADKGKGLPLPLPPAPETSTVSGGEYMKSKPVEPAAPYQLTLPPLPAQDPVLMLSAHMNGTDATTGDVGLGIASSLPGSAFDAMPNQVVSSQQASNDPFEGFSHLRPSVSGANQPLTQQMNNHVSVSDPHRLRPKVDKFDDKLSNKRTKNRPNPQDFYHPTPRREAWGPPDHRQRPMFRYTEFGELEGDIRFNKDSLGHYMQGCKQKNIPLRIWIQHPPSQSNWRYPLNAESSKCRSHECPVNNRSVLKGMIRVAFDERPADSGVIHDPFHCAGYMHLFCLEKIVNIYKLMCTGVMNMMPDTRVLHCEDINPMALNRDDDGLVYEFRKWQEDQATIRNPDGEFGAIPFDKDRDLLVKRLTAEHMRLQTAAREAARDDRKRTREDEGGIITDIGVWGGDLEHYAQLKRSEVNRKRDARDAEKARLRKKRKAQSGDAIEISDDEDLDEGVRVLRSHKRPRADPIFGQVDYQQQPEAPSTDFDLRPPIISPRDAQLDYQPAQYHTSELFQMAYEQQIHPQYQPYPQQHQVPPQHHLPPDYQTPGHQIPQQPGPGAPPAPEPAPETAPEPVPEFEGPITRRRSKILAANGSLASPRLPAIDENAAYPPKRETARTDLGAAPLNSPGPHGPGMDQRLLRPRRKREWADFDEGGDNHILARWEVEKYNYKRTARKRGRYNSLPF</sequence>
<feature type="compositionally biased region" description="Basic and acidic residues" evidence="1">
    <location>
        <begin position="179"/>
        <end position="195"/>
    </location>
</feature>
<keyword evidence="3" id="KW-1185">Reference proteome</keyword>